<dbReference type="InParanoid" id="A0A2K1J1Q0"/>
<reference evidence="2" key="3">
    <citation type="submission" date="2020-12" db="UniProtKB">
        <authorList>
            <consortium name="EnsemblPlants"/>
        </authorList>
    </citation>
    <scope>IDENTIFICATION</scope>
</reference>
<name>A0A2K1J1Q0_PHYPA</name>
<evidence type="ECO:0000313" key="2">
    <source>
        <dbReference type="EnsemblPlants" id="PAC:32982849.CDS.1"/>
    </source>
</evidence>
<reference evidence="1 3" key="2">
    <citation type="journal article" date="2018" name="Plant J.">
        <title>The Physcomitrella patens chromosome-scale assembly reveals moss genome structure and evolution.</title>
        <authorList>
            <person name="Lang D."/>
            <person name="Ullrich K.K."/>
            <person name="Murat F."/>
            <person name="Fuchs J."/>
            <person name="Jenkins J."/>
            <person name="Haas F.B."/>
            <person name="Piednoel M."/>
            <person name="Gundlach H."/>
            <person name="Van Bel M."/>
            <person name="Meyberg R."/>
            <person name="Vives C."/>
            <person name="Morata J."/>
            <person name="Symeonidi A."/>
            <person name="Hiss M."/>
            <person name="Muchero W."/>
            <person name="Kamisugi Y."/>
            <person name="Saleh O."/>
            <person name="Blanc G."/>
            <person name="Decker E.L."/>
            <person name="van Gessel N."/>
            <person name="Grimwood J."/>
            <person name="Hayes R.D."/>
            <person name="Graham S.W."/>
            <person name="Gunter L.E."/>
            <person name="McDaniel S.F."/>
            <person name="Hoernstein S.N.W."/>
            <person name="Larsson A."/>
            <person name="Li F.W."/>
            <person name="Perroud P.F."/>
            <person name="Phillips J."/>
            <person name="Ranjan P."/>
            <person name="Rokshar D.S."/>
            <person name="Rothfels C.J."/>
            <person name="Schneider L."/>
            <person name="Shu S."/>
            <person name="Stevenson D.W."/>
            <person name="Thummler F."/>
            <person name="Tillich M."/>
            <person name="Villarreal Aguilar J.C."/>
            <person name="Widiez T."/>
            <person name="Wong G.K."/>
            <person name="Wymore A."/>
            <person name="Zhang Y."/>
            <person name="Zimmer A.D."/>
            <person name="Quatrano R.S."/>
            <person name="Mayer K.F.X."/>
            <person name="Goodstein D."/>
            <person name="Casacuberta J.M."/>
            <person name="Vandepoele K."/>
            <person name="Reski R."/>
            <person name="Cuming A.C."/>
            <person name="Tuskan G.A."/>
            <person name="Maumus F."/>
            <person name="Salse J."/>
            <person name="Schmutz J."/>
            <person name="Rensing S.A."/>
        </authorList>
    </citation>
    <scope>NUCLEOTIDE SEQUENCE [LARGE SCALE GENOMIC DNA]</scope>
    <source>
        <strain evidence="2 3">cv. Gransden 2004</strain>
    </source>
</reference>
<accession>A0A2K1J1Q0</accession>
<evidence type="ECO:0000313" key="3">
    <source>
        <dbReference type="Proteomes" id="UP000006727"/>
    </source>
</evidence>
<evidence type="ECO:0000313" key="1">
    <source>
        <dbReference type="EMBL" id="PNR35451.1"/>
    </source>
</evidence>
<sequence>MVKIHAAGLVGGFCCPFKRSHLLRITHSTPVERERLAPDPSFALPAAVGAAHGPCGLRCSEAFSPSHVLSE</sequence>
<protein>
    <submittedName>
        <fullName evidence="1 2">Uncharacterized protein</fullName>
    </submittedName>
</protein>
<dbReference type="AlphaFoldDB" id="A0A2K1J1Q0"/>
<gene>
    <name evidence="1" type="ORF">PHYPA_023351</name>
</gene>
<reference evidence="1 3" key="1">
    <citation type="journal article" date="2008" name="Science">
        <title>The Physcomitrella genome reveals evolutionary insights into the conquest of land by plants.</title>
        <authorList>
            <person name="Rensing S."/>
            <person name="Lang D."/>
            <person name="Zimmer A."/>
            <person name="Terry A."/>
            <person name="Salamov A."/>
            <person name="Shapiro H."/>
            <person name="Nishiyama T."/>
            <person name="Perroud P.-F."/>
            <person name="Lindquist E."/>
            <person name="Kamisugi Y."/>
            <person name="Tanahashi T."/>
            <person name="Sakakibara K."/>
            <person name="Fujita T."/>
            <person name="Oishi K."/>
            <person name="Shin-I T."/>
            <person name="Kuroki Y."/>
            <person name="Toyoda A."/>
            <person name="Suzuki Y."/>
            <person name="Hashimoto A."/>
            <person name="Yamaguchi K."/>
            <person name="Sugano A."/>
            <person name="Kohara Y."/>
            <person name="Fujiyama A."/>
            <person name="Anterola A."/>
            <person name="Aoki S."/>
            <person name="Ashton N."/>
            <person name="Barbazuk W.B."/>
            <person name="Barker E."/>
            <person name="Bennetzen J."/>
            <person name="Bezanilla M."/>
            <person name="Blankenship R."/>
            <person name="Cho S.H."/>
            <person name="Dutcher S."/>
            <person name="Estelle M."/>
            <person name="Fawcett J.A."/>
            <person name="Gundlach H."/>
            <person name="Hanada K."/>
            <person name="Heyl A."/>
            <person name="Hicks K.A."/>
            <person name="Hugh J."/>
            <person name="Lohr M."/>
            <person name="Mayer K."/>
            <person name="Melkozernov A."/>
            <person name="Murata T."/>
            <person name="Nelson D."/>
            <person name="Pils B."/>
            <person name="Prigge M."/>
            <person name="Reiss B."/>
            <person name="Renner T."/>
            <person name="Rombauts S."/>
            <person name="Rushton P."/>
            <person name="Sanderfoot A."/>
            <person name="Schween G."/>
            <person name="Shiu S.-H."/>
            <person name="Stueber K."/>
            <person name="Theodoulou F.L."/>
            <person name="Tu H."/>
            <person name="Van de Peer Y."/>
            <person name="Verrier P.J."/>
            <person name="Waters E."/>
            <person name="Wood A."/>
            <person name="Yang L."/>
            <person name="Cove D."/>
            <person name="Cuming A."/>
            <person name="Hasebe M."/>
            <person name="Lucas S."/>
            <person name="Mishler D.B."/>
            <person name="Reski R."/>
            <person name="Grigoriev I."/>
            <person name="Quatrano R.S."/>
            <person name="Boore J.L."/>
        </authorList>
    </citation>
    <scope>NUCLEOTIDE SEQUENCE [LARGE SCALE GENOMIC DNA]</scope>
    <source>
        <strain evidence="2 3">cv. Gransden 2004</strain>
    </source>
</reference>
<dbReference type="EnsemblPlants" id="Pp3c18_19929V3.1">
    <property type="protein sequence ID" value="PAC:32982849.CDS.1"/>
    <property type="gene ID" value="Pp3c18_19929"/>
</dbReference>
<dbReference type="Gramene" id="Pp3c18_19929V3.1">
    <property type="protein sequence ID" value="PAC:32982849.CDS.1"/>
    <property type="gene ID" value="Pp3c18_19929"/>
</dbReference>
<keyword evidence="3" id="KW-1185">Reference proteome</keyword>
<dbReference type="Proteomes" id="UP000006727">
    <property type="component" value="Chromosome 18"/>
</dbReference>
<dbReference type="EMBL" id="ABEU02000018">
    <property type="protein sequence ID" value="PNR35451.1"/>
    <property type="molecule type" value="Genomic_DNA"/>
</dbReference>
<organism evidence="1">
    <name type="scientific">Physcomitrium patens</name>
    <name type="common">Spreading-leaved earth moss</name>
    <name type="synonym">Physcomitrella patens</name>
    <dbReference type="NCBI Taxonomy" id="3218"/>
    <lineage>
        <taxon>Eukaryota</taxon>
        <taxon>Viridiplantae</taxon>
        <taxon>Streptophyta</taxon>
        <taxon>Embryophyta</taxon>
        <taxon>Bryophyta</taxon>
        <taxon>Bryophytina</taxon>
        <taxon>Bryopsida</taxon>
        <taxon>Funariidae</taxon>
        <taxon>Funariales</taxon>
        <taxon>Funariaceae</taxon>
        <taxon>Physcomitrium</taxon>
    </lineage>
</organism>
<proteinExistence type="predicted"/>